<dbReference type="InterPro" id="IPR043504">
    <property type="entry name" value="Peptidase_S1_PA_chymotrypsin"/>
</dbReference>
<protein>
    <submittedName>
        <fullName evidence="3">Serine protease</fullName>
    </submittedName>
</protein>
<accession>C8KHZ8</accession>
<reference evidence="3" key="1">
    <citation type="submission" date="2009-03" db="EMBL/GenBank/DDBJ databases">
        <title>Identification of genes differentially expressed by calorie restriction in the rotifer (Brachionus plicatilis).</title>
        <authorList>
            <person name="Oo A.K."/>
            <person name="Kaneko G."/>
            <person name="Hirayama M."/>
            <person name="Kinoshita S."/>
            <person name="Watabe S."/>
        </authorList>
    </citation>
    <scope>NUCLEOTIDE SEQUENCE</scope>
    <source>
        <strain evidence="3">Ishikawa</strain>
    </source>
</reference>
<organism evidence="3">
    <name type="scientific">Brachionus plicatilis</name>
    <name type="common">Marine rotifer</name>
    <name type="synonym">Brachionus muelleri</name>
    <dbReference type="NCBI Taxonomy" id="10195"/>
    <lineage>
        <taxon>Eukaryota</taxon>
        <taxon>Metazoa</taxon>
        <taxon>Spiralia</taxon>
        <taxon>Gnathifera</taxon>
        <taxon>Rotifera</taxon>
        <taxon>Eurotatoria</taxon>
        <taxon>Monogononta</taxon>
        <taxon>Pseudotrocha</taxon>
        <taxon>Ploima</taxon>
        <taxon>Brachionidae</taxon>
        <taxon>Brachionus</taxon>
    </lineage>
</organism>
<keyword evidence="3" id="KW-0645">Protease</keyword>
<dbReference type="Pfam" id="PF00089">
    <property type="entry name" value="Trypsin"/>
    <property type="match status" value="1"/>
</dbReference>
<dbReference type="InterPro" id="IPR009003">
    <property type="entry name" value="Peptidase_S1_PA"/>
</dbReference>
<sequence length="173" mass="19482">QKCESNVTDDKNTQQMSTLYKTISRDISTKIQLTTQSTSHFTIEMTSSKLSTTTTTTTTSRTETQQAVLRKNCDYGFSGINCEDECGKSFVEPNVKIVGGIEAVPNSWPWTALIYFKYRTEENAAIAVYFCGGTLIDRVTILTAGHCIFETIYYQNKQIEVVPNKHFPTKESM</sequence>
<feature type="domain" description="Peptidase S1" evidence="2">
    <location>
        <begin position="97"/>
        <end position="161"/>
    </location>
</feature>
<dbReference type="Gene3D" id="2.40.10.10">
    <property type="entry name" value="Trypsin-like serine proteases"/>
    <property type="match status" value="1"/>
</dbReference>
<dbReference type="PROSITE" id="PS00134">
    <property type="entry name" value="TRYPSIN_HIS"/>
    <property type="match status" value="1"/>
</dbReference>
<feature type="non-terminal residue" evidence="3">
    <location>
        <position position="173"/>
    </location>
</feature>
<feature type="non-terminal residue" evidence="3">
    <location>
        <position position="1"/>
    </location>
</feature>
<gene>
    <name evidence="3" type="primary">Ser</name>
</gene>
<evidence type="ECO:0000256" key="1">
    <source>
        <dbReference type="ARBA" id="ARBA00023157"/>
    </source>
</evidence>
<keyword evidence="3" id="KW-0378">Hydrolase</keyword>
<dbReference type="InterPro" id="IPR001254">
    <property type="entry name" value="Trypsin_dom"/>
</dbReference>
<evidence type="ECO:0000259" key="2">
    <source>
        <dbReference type="Pfam" id="PF00089"/>
    </source>
</evidence>
<dbReference type="InterPro" id="IPR018114">
    <property type="entry name" value="TRYPSIN_HIS"/>
</dbReference>
<proteinExistence type="evidence at transcript level"/>
<name>C8KHZ8_BRAPC</name>
<dbReference type="GO" id="GO:0004252">
    <property type="term" value="F:serine-type endopeptidase activity"/>
    <property type="evidence" value="ECO:0007669"/>
    <property type="project" value="InterPro"/>
</dbReference>
<dbReference type="GO" id="GO:0006508">
    <property type="term" value="P:proteolysis"/>
    <property type="evidence" value="ECO:0007669"/>
    <property type="project" value="UniProtKB-KW"/>
</dbReference>
<dbReference type="PANTHER" id="PTHR24252">
    <property type="entry name" value="ACROSIN-RELATED"/>
    <property type="match status" value="1"/>
</dbReference>
<dbReference type="PANTHER" id="PTHR24252:SF7">
    <property type="entry name" value="HYALIN"/>
    <property type="match status" value="1"/>
</dbReference>
<keyword evidence="1" id="KW-1015">Disulfide bond</keyword>
<dbReference type="SUPFAM" id="SSF50494">
    <property type="entry name" value="Trypsin-like serine proteases"/>
    <property type="match status" value="1"/>
</dbReference>
<dbReference type="AlphaFoldDB" id="C8KHZ8"/>
<evidence type="ECO:0000313" key="3">
    <source>
        <dbReference type="EMBL" id="BAI40120.1"/>
    </source>
</evidence>
<dbReference type="EMBL" id="AB491787">
    <property type="protein sequence ID" value="BAI40120.1"/>
    <property type="molecule type" value="mRNA"/>
</dbReference>